<reference evidence="2" key="1">
    <citation type="journal article" date="2019" name="Sci. Rep.">
        <title>Draft genome of Tanacetum cinerariifolium, the natural source of mosquito coil.</title>
        <authorList>
            <person name="Yamashiro T."/>
            <person name="Shiraishi A."/>
            <person name="Satake H."/>
            <person name="Nakayama K."/>
        </authorList>
    </citation>
    <scope>NUCLEOTIDE SEQUENCE</scope>
</reference>
<feature type="compositionally biased region" description="Basic and acidic residues" evidence="1">
    <location>
        <begin position="546"/>
        <end position="577"/>
    </location>
</feature>
<feature type="region of interest" description="Disordered" evidence="1">
    <location>
        <begin position="121"/>
        <end position="152"/>
    </location>
</feature>
<feature type="compositionally biased region" description="Low complexity" evidence="1">
    <location>
        <begin position="518"/>
        <end position="530"/>
    </location>
</feature>
<organism evidence="2">
    <name type="scientific">Tanacetum cinerariifolium</name>
    <name type="common">Dalmatian daisy</name>
    <name type="synonym">Chrysanthemum cinerariifolium</name>
    <dbReference type="NCBI Taxonomy" id="118510"/>
    <lineage>
        <taxon>Eukaryota</taxon>
        <taxon>Viridiplantae</taxon>
        <taxon>Streptophyta</taxon>
        <taxon>Embryophyta</taxon>
        <taxon>Tracheophyta</taxon>
        <taxon>Spermatophyta</taxon>
        <taxon>Magnoliopsida</taxon>
        <taxon>eudicotyledons</taxon>
        <taxon>Gunneridae</taxon>
        <taxon>Pentapetalae</taxon>
        <taxon>asterids</taxon>
        <taxon>campanulids</taxon>
        <taxon>Asterales</taxon>
        <taxon>Asteraceae</taxon>
        <taxon>Asteroideae</taxon>
        <taxon>Anthemideae</taxon>
        <taxon>Anthemidinae</taxon>
        <taxon>Tanacetum</taxon>
    </lineage>
</organism>
<proteinExistence type="predicted"/>
<dbReference type="EMBL" id="BKCJ010010022">
    <property type="protein sequence ID" value="GEU89723.1"/>
    <property type="molecule type" value="Genomic_DNA"/>
</dbReference>
<comment type="caution">
    <text evidence="2">The sequence shown here is derived from an EMBL/GenBank/DDBJ whole genome shotgun (WGS) entry which is preliminary data.</text>
</comment>
<gene>
    <name evidence="2" type="ORF">Tci_061701</name>
</gene>
<feature type="compositionally biased region" description="Polar residues" evidence="1">
    <location>
        <begin position="237"/>
        <end position="246"/>
    </location>
</feature>
<name>A0A6L2NUA1_TANCI</name>
<sequence>MQDLKEEFVQAIQTFLTDKTNLGSPTKKGRNDKPHVIPYYRFTKLIIYHLGRIHNIYQRSTSPYHLTKEDLRLGNLKFFPKGEKDEVFGMPVPNELISNNINNATYYNAYLEMVAKHNRRVAAEKEGKKKPTTAKQPKPNPAYEKLSKPAPVPKLKATKETLAKPPPVKPLKMGKVLKTHKGKSKGDEHDVELAIHMSLESFQAQSQAHVGEVTIQKLVAEATRPLQVVKGKGGSTGPSAQPQDDASANIVHESPSPANAETGVDSDKTTSGGDTEILQINEDQGKDVDTQEFMEEDEAGPDPGVSRVALTGPNPKPTHEEFIDTMYLDVHGSLKLPADKHVILEEPLSTSGTLSSMKSLDDAYTFRDQFLNDKSTKDEPVPATTHEPIFTATTTTLKPLPPPPQQSTSDFELAALEQKLAAFEQKSKTLDNTTQNLGSRRSLQKELLEADIKEILHQRMFESGSYKSRRDNQDPPPPPPGSDLSKSRRHDSGASRSTQPPTPQSSTWKKSNTRETLSNSSRQQSASHSKQPIKDVHIPDNVNVLDSKDTDTAHLPKLKTRPDWMKPMPKEDRPATPEPYWIEKKKLSKIDSEGPAFNAIRPFYNNSISLQFQTKQCHRMLTDQVDLVNPEGYRIMPGIKNPLPLRDRSGQVTIESQYFFNKDLEYLVSGDKGRRSTLSISKLKVAHYLDFGLEELVMSLWIESEQEYNIGAAYGISHLWFKRKEFYITRHDAPSDHSKVRSHMRILSVISLKIYARYMYAFLKEIVLRRADYKEYKISEANFKILHPNEFEDLYLLHLQDQLKHLTGDDKVHLFMQLTYR</sequence>
<dbReference type="AlphaFoldDB" id="A0A6L2NUA1"/>
<feature type="region of interest" description="Disordered" evidence="1">
    <location>
        <begin position="464"/>
        <end position="577"/>
    </location>
</feature>
<evidence type="ECO:0000313" key="2">
    <source>
        <dbReference type="EMBL" id="GEU89723.1"/>
    </source>
</evidence>
<evidence type="ECO:0000256" key="1">
    <source>
        <dbReference type="SAM" id="MobiDB-lite"/>
    </source>
</evidence>
<feature type="compositionally biased region" description="Polar residues" evidence="1">
    <location>
        <begin position="508"/>
        <end position="517"/>
    </location>
</feature>
<feature type="region of interest" description="Disordered" evidence="1">
    <location>
        <begin position="229"/>
        <end position="276"/>
    </location>
</feature>
<evidence type="ECO:0008006" key="3">
    <source>
        <dbReference type="Google" id="ProtNLM"/>
    </source>
</evidence>
<protein>
    <recommendedName>
        <fullName evidence="3">Histone deacetylase 14</fullName>
    </recommendedName>
</protein>
<accession>A0A6L2NUA1</accession>